<protein>
    <recommendedName>
        <fullName evidence="4">ATP/GTP-binding protein</fullName>
    </recommendedName>
</protein>
<feature type="region of interest" description="Disordered" evidence="1">
    <location>
        <begin position="1"/>
        <end position="31"/>
    </location>
</feature>
<dbReference type="Proteomes" id="UP000316988">
    <property type="component" value="Unassembled WGS sequence"/>
</dbReference>
<gene>
    <name evidence="2" type="ORF">FNM00_03870</name>
</gene>
<reference evidence="2 3" key="1">
    <citation type="submission" date="2019-07" db="EMBL/GenBank/DDBJ databases">
        <authorList>
            <person name="Zhao L.H."/>
        </authorList>
    </citation>
    <scope>NUCLEOTIDE SEQUENCE [LARGE SCALE GENOMIC DNA]</scope>
    <source>
        <strain evidence="2 3">Co35</strain>
    </source>
</reference>
<proteinExistence type="predicted"/>
<evidence type="ECO:0008006" key="4">
    <source>
        <dbReference type="Google" id="ProtNLM"/>
    </source>
</evidence>
<dbReference type="RefSeq" id="WP_143911691.1">
    <property type="nucleotide sequence ID" value="NZ_VLNT01000002.1"/>
</dbReference>
<comment type="caution">
    <text evidence="2">The sequence shown here is derived from an EMBL/GenBank/DDBJ whole genome shotgun (WGS) entry which is preliminary data.</text>
</comment>
<dbReference type="OrthoDB" id="3381577at2"/>
<organism evidence="2 3">
    <name type="scientific">Aeromicrobium piscarium</name>
    <dbReference type="NCBI Taxonomy" id="2590901"/>
    <lineage>
        <taxon>Bacteria</taxon>
        <taxon>Bacillati</taxon>
        <taxon>Actinomycetota</taxon>
        <taxon>Actinomycetes</taxon>
        <taxon>Propionibacteriales</taxon>
        <taxon>Nocardioidaceae</taxon>
        <taxon>Aeromicrobium</taxon>
    </lineage>
</organism>
<feature type="compositionally biased region" description="Basic residues" evidence="1">
    <location>
        <begin position="1"/>
        <end position="13"/>
    </location>
</feature>
<accession>A0A554SGV2</accession>
<sequence>MSRRKAAAARAQRRVGPPGARPGTERLETKRDGGWWVRSLTGSSSTKVYTCPGCLQPIRPATPHVVVWPEIKPLLSADALDERRHWHTDCWRRHA</sequence>
<keyword evidence="3" id="KW-1185">Reference proteome</keyword>
<evidence type="ECO:0000313" key="3">
    <source>
        <dbReference type="Proteomes" id="UP000316988"/>
    </source>
</evidence>
<evidence type="ECO:0000256" key="1">
    <source>
        <dbReference type="SAM" id="MobiDB-lite"/>
    </source>
</evidence>
<evidence type="ECO:0000313" key="2">
    <source>
        <dbReference type="EMBL" id="TSD65570.1"/>
    </source>
</evidence>
<dbReference type="AlphaFoldDB" id="A0A554SGV2"/>
<name>A0A554SGV2_9ACTN</name>
<dbReference type="EMBL" id="VLNT01000002">
    <property type="protein sequence ID" value="TSD65570.1"/>
    <property type="molecule type" value="Genomic_DNA"/>
</dbReference>